<keyword evidence="1" id="KW-0472">Membrane</keyword>
<organism evidence="2 3">
    <name type="scientific">Asanoa ferruginea</name>
    <dbReference type="NCBI Taxonomy" id="53367"/>
    <lineage>
        <taxon>Bacteria</taxon>
        <taxon>Bacillati</taxon>
        <taxon>Actinomycetota</taxon>
        <taxon>Actinomycetes</taxon>
        <taxon>Micromonosporales</taxon>
        <taxon>Micromonosporaceae</taxon>
        <taxon>Asanoa</taxon>
    </lineage>
</organism>
<protein>
    <submittedName>
        <fullName evidence="2">Tight adherence protein B</fullName>
    </submittedName>
</protein>
<feature type="transmembrane region" description="Helical" evidence="1">
    <location>
        <begin position="140"/>
        <end position="158"/>
    </location>
</feature>
<dbReference type="RefSeq" id="WP_239097618.1">
    <property type="nucleotide sequence ID" value="NZ_BONB01000103.1"/>
</dbReference>
<keyword evidence="1" id="KW-1133">Transmembrane helix</keyword>
<evidence type="ECO:0000313" key="3">
    <source>
        <dbReference type="Proteomes" id="UP000256913"/>
    </source>
</evidence>
<name>A0A3D9ZFW2_9ACTN</name>
<dbReference type="PANTHER" id="PTHR35007">
    <property type="entry name" value="INTEGRAL MEMBRANE PROTEIN-RELATED"/>
    <property type="match status" value="1"/>
</dbReference>
<comment type="caution">
    <text evidence="2">The sequence shown here is derived from an EMBL/GenBank/DDBJ whole genome shotgun (WGS) entry which is preliminary data.</text>
</comment>
<evidence type="ECO:0000256" key="1">
    <source>
        <dbReference type="SAM" id="Phobius"/>
    </source>
</evidence>
<keyword evidence="3" id="KW-1185">Reference proteome</keyword>
<accession>A0A3D9ZFW2</accession>
<dbReference type="AlphaFoldDB" id="A0A3D9ZFW2"/>
<evidence type="ECO:0000313" key="2">
    <source>
        <dbReference type="EMBL" id="REF95729.1"/>
    </source>
</evidence>
<keyword evidence="1" id="KW-0812">Transmembrane</keyword>
<reference evidence="2 3" key="1">
    <citation type="submission" date="2018-08" db="EMBL/GenBank/DDBJ databases">
        <title>Sequencing the genomes of 1000 actinobacteria strains.</title>
        <authorList>
            <person name="Klenk H.-P."/>
        </authorList>
    </citation>
    <scope>NUCLEOTIDE SEQUENCE [LARGE SCALE GENOMIC DNA]</scope>
    <source>
        <strain evidence="2 3">DSM 44099</strain>
    </source>
</reference>
<dbReference type="Proteomes" id="UP000256913">
    <property type="component" value="Unassembled WGS sequence"/>
</dbReference>
<feature type="transmembrane region" description="Helical" evidence="1">
    <location>
        <begin position="12"/>
        <end position="35"/>
    </location>
</feature>
<dbReference type="EMBL" id="QUMQ01000001">
    <property type="protein sequence ID" value="REF95729.1"/>
    <property type="molecule type" value="Genomic_DNA"/>
</dbReference>
<proteinExistence type="predicted"/>
<gene>
    <name evidence="2" type="ORF">DFJ67_1689</name>
</gene>
<feature type="transmembrane region" description="Helical" evidence="1">
    <location>
        <begin position="164"/>
        <end position="188"/>
    </location>
</feature>
<dbReference type="PANTHER" id="PTHR35007:SF4">
    <property type="entry name" value="CONSERVED TRANSMEMBRANE PROTEIN-RELATED"/>
    <property type="match status" value="1"/>
</dbReference>
<sequence>MSLSFLLGAAAGYLLGGPVAAVALGLYATVATLFLRRRHAAKAHREARSALLDRLTGLAADLRAGIPMPSALALLDPATTGAGPGAGAGLVALARAAATLAERTGAPLAELIDRIEADARAGDRARAAAAAQAAGAQATGLMLAALPVAGLGLGFAIGTDPLAILLHTPLGAACALAAVALQTVGLIWSQHLQPRQA</sequence>